<comment type="caution">
    <text evidence="6">The sequence shown here is derived from an EMBL/GenBank/DDBJ whole genome shotgun (WGS) entry which is preliminary data.</text>
</comment>
<dbReference type="Pfam" id="PF00239">
    <property type="entry name" value="Resolvase"/>
    <property type="match status" value="1"/>
</dbReference>
<keyword evidence="3" id="KW-0233">DNA recombination</keyword>
<evidence type="ECO:0000313" key="7">
    <source>
        <dbReference type="Proteomes" id="UP001431775"/>
    </source>
</evidence>
<name>A0ABT6Q8L2_9PROT</name>
<accession>A0ABT6Q8L2</accession>
<gene>
    <name evidence="6" type="ORF">QJV33_08110</name>
</gene>
<keyword evidence="2" id="KW-0238">DNA-binding</keyword>
<dbReference type="InterPro" id="IPR050639">
    <property type="entry name" value="SSR_resolvase"/>
</dbReference>
<dbReference type="Proteomes" id="UP001431775">
    <property type="component" value="Unassembled WGS sequence"/>
</dbReference>
<dbReference type="PROSITE" id="PS51736">
    <property type="entry name" value="RECOMBINASES_3"/>
    <property type="match status" value="1"/>
</dbReference>
<evidence type="ECO:0000256" key="2">
    <source>
        <dbReference type="ARBA" id="ARBA00023125"/>
    </source>
</evidence>
<feature type="active site" description="O-(5'-phospho-DNA)-serine intermediate" evidence="4">
    <location>
        <position position="10"/>
    </location>
</feature>
<reference evidence="6" key="1">
    <citation type="submission" date="2023-05" db="EMBL/GenBank/DDBJ databases">
        <title>Whole genome sequence of Commensalibacter sp.</title>
        <authorList>
            <person name="Charoenyingcharoen P."/>
            <person name="Yukphan P."/>
        </authorList>
    </citation>
    <scope>NUCLEOTIDE SEQUENCE</scope>
    <source>
        <strain evidence="6">TBRC 10068</strain>
    </source>
</reference>
<dbReference type="PANTHER" id="PTHR30461:SF2">
    <property type="entry name" value="SERINE RECOMBINASE PINE-RELATED"/>
    <property type="match status" value="1"/>
</dbReference>
<protein>
    <submittedName>
        <fullName evidence="6">Recombinase family protein</fullName>
    </submittedName>
</protein>
<evidence type="ECO:0000256" key="1">
    <source>
        <dbReference type="ARBA" id="ARBA00022908"/>
    </source>
</evidence>
<evidence type="ECO:0000259" key="5">
    <source>
        <dbReference type="PROSITE" id="PS51736"/>
    </source>
</evidence>
<dbReference type="RefSeq" id="WP_281462851.1">
    <property type="nucleotide sequence ID" value="NZ_JASBAN010000001.1"/>
</dbReference>
<dbReference type="PANTHER" id="PTHR30461">
    <property type="entry name" value="DNA-INVERTASE FROM LAMBDOID PROPHAGE"/>
    <property type="match status" value="1"/>
</dbReference>
<organism evidence="6 7">
    <name type="scientific">Commensalibacter nepenthis</name>
    <dbReference type="NCBI Taxonomy" id="3043872"/>
    <lineage>
        <taxon>Bacteria</taxon>
        <taxon>Pseudomonadati</taxon>
        <taxon>Pseudomonadota</taxon>
        <taxon>Alphaproteobacteria</taxon>
        <taxon>Acetobacterales</taxon>
        <taxon>Acetobacteraceae</taxon>
    </lineage>
</organism>
<proteinExistence type="predicted"/>
<dbReference type="PROSITE" id="PS00397">
    <property type="entry name" value="RECOMBINASES_1"/>
    <property type="match status" value="1"/>
</dbReference>
<dbReference type="InterPro" id="IPR006119">
    <property type="entry name" value="Resolv_N"/>
</dbReference>
<evidence type="ECO:0000256" key="3">
    <source>
        <dbReference type="ARBA" id="ARBA00023172"/>
    </source>
</evidence>
<dbReference type="InterPro" id="IPR006118">
    <property type="entry name" value="Recombinase_CS"/>
</dbReference>
<dbReference type="CDD" id="cd03768">
    <property type="entry name" value="SR_ResInv"/>
    <property type="match status" value="1"/>
</dbReference>
<dbReference type="InterPro" id="IPR036162">
    <property type="entry name" value="Resolvase-like_N_sf"/>
</dbReference>
<keyword evidence="1" id="KW-0229">DNA integration</keyword>
<feature type="domain" description="Resolvase/invertase-type recombinase catalytic" evidence="5">
    <location>
        <begin position="2"/>
        <end position="122"/>
    </location>
</feature>
<evidence type="ECO:0000256" key="4">
    <source>
        <dbReference type="PROSITE-ProRule" id="PRU10137"/>
    </source>
</evidence>
<dbReference type="SMART" id="SM00857">
    <property type="entry name" value="Resolvase"/>
    <property type="match status" value="1"/>
</dbReference>
<dbReference type="SUPFAM" id="SSF53041">
    <property type="entry name" value="Resolvase-like"/>
    <property type="match status" value="1"/>
</dbReference>
<dbReference type="Gene3D" id="3.40.50.1390">
    <property type="entry name" value="Resolvase, N-terminal catalytic domain"/>
    <property type="match status" value="1"/>
</dbReference>
<sequence>MVNIGYARVSTLDQDPSLPIKALQQFGCDKIYEDKASGAKTDRPDFLNVILYLREGVTLVVWKLDRLGRSINHLVQIINDLKERKVGFKSLTENIDTTTLGGKLVFHLFDALAQFELSLYDT</sequence>
<keyword evidence="7" id="KW-1185">Reference proteome</keyword>
<dbReference type="EMBL" id="JASBAN010000001">
    <property type="protein sequence ID" value="MDI2113237.1"/>
    <property type="molecule type" value="Genomic_DNA"/>
</dbReference>
<evidence type="ECO:0000313" key="6">
    <source>
        <dbReference type="EMBL" id="MDI2113237.1"/>
    </source>
</evidence>